<proteinExistence type="predicted"/>
<dbReference type="AlphaFoldDB" id="A0A183ULJ0"/>
<evidence type="ECO:0000256" key="1">
    <source>
        <dbReference type="SAM" id="Coils"/>
    </source>
</evidence>
<evidence type="ECO:0000313" key="5">
    <source>
        <dbReference type="WBParaSite" id="TCNE_0000936001-mRNA-1"/>
    </source>
</evidence>
<keyword evidence="1" id="KW-0175">Coiled coil</keyword>
<feature type="region of interest" description="Disordered" evidence="2">
    <location>
        <begin position="1"/>
        <end position="27"/>
    </location>
</feature>
<protein>
    <submittedName>
        <fullName evidence="5">Regulatory protein zeste</fullName>
    </submittedName>
</protein>
<accession>A0A183ULJ0</accession>
<reference evidence="3 4" key="2">
    <citation type="submission" date="2018-11" db="EMBL/GenBank/DDBJ databases">
        <authorList>
            <consortium name="Pathogen Informatics"/>
        </authorList>
    </citation>
    <scope>NUCLEOTIDE SEQUENCE [LARGE SCALE GENOMIC DNA]</scope>
</reference>
<dbReference type="EMBL" id="UYWY01020154">
    <property type="protein sequence ID" value="VDM40681.1"/>
    <property type="molecule type" value="Genomic_DNA"/>
</dbReference>
<feature type="coiled-coil region" evidence="1">
    <location>
        <begin position="296"/>
        <end position="342"/>
    </location>
</feature>
<evidence type="ECO:0000313" key="3">
    <source>
        <dbReference type="EMBL" id="VDM40681.1"/>
    </source>
</evidence>
<reference evidence="5" key="1">
    <citation type="submission" date="2016-06" db="UniProtKB">
        <authorList>
            <consortium name="WormBaseParasite"/>
        </authorList>
    </citation>
    <scope>IDENTIFICATION</scope>
</reference>
<feature type="compositionally biased region" description="Polar residues" evidence="2">
    <location>
        <begin position="16"/>
        <end position="27"/>
    </location>
</feature>
<dbReference type="Proteomes" id="UP000050794">
    <property type="component" value="Unassembled WGS sequence"/>
</dbReference>
<evidence type="ECO:0000256" key="2">
    <source>
        <dbReference type="SAM" id="MobiDB-lite"/>
    </source>
</evidence>
<sequence>MEGKMRRGKTEGGRQTGWQGTDASGATWGRQRSTIAAIVCVYVWGRPLAVWPWEGVPGQGVRARVCAHVQMAPATRPFPRVERAFDCPCPPRSPIIANAHERSPQFSEKLFPRAEVIEHPTKRSKRKPNFTAPERMHLARAYVENIEEYNRGFTSATRGDAKHGRQRLLEKWAAELTAFGVVERTTVEIEQKLRDYMKKIIGNSRRPHRRPLSPAAELLSTVIPQCSATNAEESSPASDPQTEYADFLLQQHRATSNESVENNSIAEPEPECTPGPAIDLTVHIDETTRMQRTLLAQQLENARAEHTLKLIAIENARIEQKLKQIELEKRRLELEALRHRQRNLIVHTNGSTSHEIRLKSENIQDK</sequence>
<organism evidence="4 5">
    <name type="scientific">Toxocara canis</name>
    <name type="common">Canine roundworm</name>
    <dbReference type="NCBI Taxonomy" id="6265"/>
    <lineage>
        <taxon>Eukaryota</taxon>
        <taxon>Metazoa</taxon>
        <taxon>Ecdysozoa</taxon>
        <taxon>Nematoda</taxon>
        <taxon>Chromadorea</taxon>
        <taxon>Rhabditida</taxon>
        <taxon>Spirurina</taxon>
        <taxon>Ascaridomorpha</taxon>
        <taxon>Ascaridoidea</taxon>
        <taxon>Toxocaridae</taxon>
        <taxon>Toxocara</taxon>
    </lineage>
</organism>
<gene>
    <name evidence="3" type="ORF">TCNE_LOCUS9360</name>
</gene>
<feature type="compositionally biased region" description="Basic and acidic residues" evidence="2">
    <location>
        <begin position="1"/>
        <end position="12"/>
    </location>
</feature>
<evidence type="ECO:0000313" key="4">
    <source>
        <dbReference type="Proteomes" id="UP000050794"/>
    </source>
</evidence>
<dbReference type="WBParaSite" id="TCNE_0000936001-mRNA-1">
    <property type="protein sequence ID" value="TCNE_0000936001-mRNA-1"/>
    <property type="gene ID" value="TCNE_0000936001"/>
</dbReference>
<name>A0A183ULJ0_TOXCA</name>
<keyword evidence="4" id="KW-1185">Reference proteome</keyword>